<evidence type="ECO:0000313" key="2">
    <source>
        <dbReference type="Proteomes" id="UP001321700"/>
    </source>
</evidence>
<sequence>MNQNFESAIPMGNYIVSPATQETSAGLFRASIAVQRSQSKGAYCRVFNFDCEFVSREAARVYAITQGWLETGIASPQTC</sequence>
<gene>
    <name evidence="1" type="ORF">RAE19_10140</name>
</gene>
<proteinExistence type="predicted"/>
<name>A0ABU3KNS3_9BURK</name>
<dbReference type="EMBL" id="JAVBIK010000001">
    <property type="protein sequence ID" value="MDT7519067.1"/>
    <property type="molecule type" value="Genomic_DNA"/>
</dbReference>
<organism evidence="1 2">
    <name type="scientific">Rhodoferax potami</name>
    <dbReference type="NCBI Taxonomy" id="3068338"/>
    <lineage>
        <taxon>Bacteria</taxon>
        <taxon>Pseudomonadati</taxon>
        <taxon>Pseudomonadota</taxon>
        <taxon>Betaproteobacteria</taxon>
        <taxon>Burkholderiales</taxon>
        <taxon>Comamonadaceae</taxon>
        <taxon>Rhodoferax</taxon>
    </lineage>
</organism>
<dbReference type="RefSeq" id="WP_313874772.1">
    <property type="nucleotide sequence ID" value="NZ_JAVBIK010000001.1"/>
</dbReference>
<keyword evidence="2" id="KW-1185">Reference proteome</keyword>
<accession>A0ABU3KNS3</accession>
<reference evidence="1 2" key="1">
    <citation type="submission" date="2023-08" db="EMBL/GenBank/DDBJ databases">
        <title>Rhodoferax potami sp. nov. and Rhodoferax mekongensis sp. nov., isolated from the Mekong River in Thailand.</title>
        <authorList>
            <person name="Kitikhun S."/>
            <person name="Charoenyingcharoen P."/>
            <person name="Siriarchawattana P."/>
            <person name="Likhitrattanapisal S."/>
            <person name="Nilsakha T."/>
            <person name="Chanpet A."/>
            <person name="Rattanawaree P."/>
            <person name="Ingsriswang S."/>
        </authorList>
    </citation>
    <scope>NUCLEOTIDE SEQUENCE [LARGE SCALE GENOMIC DNA]</scope>
    <source>
        <strain evidence="1 2">TBRC 17660</strain>
    </source>
</reference>
<dbReference type="Proteomes" id="UP001321700">
    <property type="component" value="Unassembled WGS sequence"/>
</dbReference>
<comment type="caution">
    <text evidence="1">The sequence shown here is derived from an EMBL/GenBank/DDBJ whole genome shotgun (WGS) entry which is preliminary data.</text>
</comment>
<evidence type="ECO:0000313" key="1">
    <source>
        <dbReference type="EMBL" id="MDT7519067.1"/>
    </source>
</evidence>
<protein>
    <submittedName>
        <fullName evidence="1">Uncharacterized protein</fullName>
    </submittedName>
</protein>